<name>A0A9D4PGN7_RHISA</name>
<keyword evidence="1" id="KW-0863">Zinc-finger</keyword>
<feature type="compositionally biased region" description="Basic and acidic residues" evidence="2">
    <location>
        <begin position="361"/>
        <end position="374"/>
    </location>
</feature>
<dbReference type="InterPro" id="IPR001878">
    <property type="entry name" value="Znf_CCHC"/>
</dbReference>
<dbReference type="GO" id="GO:0003676">
    <property type="term" value="F:nucleic acid binding"/>
    <property type="evidence" value="ECO:0007669"/>
    <property type="project" value="InterPro"/>
</dbReference>
<feature type="compositionally biased region" description="Basic residues" evidence="2">
    <location>
        <begin position="324"/>
        <end position="347"/>
    </location>
</feature>
<evidence type="ECO:0000313" key="4">
    <source>
        <dbReference type="EMBL" id="KAH7939379.1"/>
    </source>
</evidence>
<reference evidence="4" key="2">
    <citation type="submission" date="2021-09" db="EMBL/GenBank/DDBJ databases">
        <authorList>
            <person name="Jia N."/>
            <person name="Wang J."/>
            <person name="Shi W."/>
            <person name="Du L."/>
            <person name="Sun Y."/>
            <person name="Zhan W."/>
            <person name="Jiang J."/>
            <person name="Wang Q."/>
            <person name="Zhang B."/>
            <person name="Ji P."/>
            <person name="Sakyi L.B."/>
            <person name="Cui X."/>
            <person name="Yuan T."/>
            <person name="Jiang B."/>
            <person name="Yang W."/>
            <person name="Lam T.T.-Y."/>
            <person name="Chang Q."/>
            <person name="Ding S."/>
            <person name="Wang X."/>
            <person name="Zhu J."/>
            <person name="Ruan X."/>
            <person name="Zhao L."/>
            <person name="Wei J."/>
            <person name="Que T."/>
            <person name="Du C."/>
            <person name="Cheng J."/>
            <person name="Dai P."/>
            <person name="Han X."/>
            <person name="Huang E."/>
            <person name="Gao Y."/>
            <person name="Liu J."/>
            <person name="Shao H."/>
            <person name="Ye R."/>
            <person name="Li L."/>
            <person name="Wei W."/>
            <person name="Wang X."/>
            <person name="Wang C."/>
            <person name="Huo Q."/>
            <person name="Li W."/>
            <person name="Guo W."/>
            <person name="Chen H."/>
            <person name="Chen S."/>
            <person name="Zhou L."/>
            <person name="Zhou L."/>
            <person name="Ni X."/>
            <person name="Tian J."/>
            <person name="Zhou Y."/>
            <person name="Sheng Y."/>
            <person name="Liu T."/>
            <person name="Pan Y."/>
            <person name="Xia L."/>
            <person name="Li J."/>
            <person name="Zhao F."/>
            <person name="Cao W."/>
        </authorList>
    </citation>
    <scope>NUCLEOTIDE SEQUENCE</scope>
    <source>
        <strain evidence="4">Rsan-2018</strain>
        <tissue evidence="4">Larvae</tissue>
    </source>
</reference>
<evidence type="ECO:0000259" key="3">
    <source>
        <dbReference type="PROSITE" id="PS50158"/>
    </source>
</evidence>
<comment type="caution">
    <text evidence="4">The sequence shown here is derived from an EMBL/GenBank/DDBJ whole genome shotgun (WGS) entry which is preliminary data.</text>
</comment>
<proteinExistence type="predicted"/>
<dbReference type="GO" id="GO:0008270">
    <property type="term" value="F:zinc ion binding"/>
    <property type="evidence" value="ECO:0007669"/>
    <property type="project" value="UniProtKB-KW"/>
</dbReference>
<evidence type="ECO:0000313" key="5">
    <source>
        <dbReference type="Proteomes" id="UP000821837"/>
    </source>
</evidence>
<organism evidence="4 5">
    <name type="scientific">Rhipicephalus sanguineus</name>
    <name type="common">Brown dog tick</name>
    <name type="synonym">Ixodes sanguineus</name>
    <dbReference type="NCBI Taxonomy" id="34632"/>
    <lineage>
        <taxon>Eukaryota</taxon>
        <taxon>Metazoa</taxon>
        <taxon>Ecdysozoa</taxon>
        <taxon>Arthropoda</taxon>
        <taxon>Chelicerata</taxon>
        <taxon>Arachnida</taxon>
        <taxon>Acari</taxon>
        <taxon>Parasitiformes</taxon>
        <taxon>Ixodida</taxon>
        <taxon>Ixodoidea</taxon>
        <taxon>Ixodidae</taxon>
        <taxon>Rhipicephalinae</taxon>
        <taxon>Rhipicephalus</taxon>
        <taxon>Rhipicephalus</taxon>
    </lineage>
</organism>
<dbReference type="PROSITE" id="PS50158">
    <property type="entry name" value="ZF_CCHC"/>
    <property type="match status" value="1"/>
</dbReference>
<feature type="compositionally biased region" description="Polar residues" evidence="2">
    <location>
        <begin position="381"/>
        <end position="390"/>
    </location>
</feature>
<dbReference type="EMBL" id="JABSTV010001254">
    <property type="protein sequence ID" value="KAH7939379.1"/>
    <property type="molecule type" value="Genomic_DNA"/>
</dbReference>
<feature type="compositionally biased region" description="Acidic residues" evidence="2">
    <location>
        <begin position="1"/>
        <end position="12"/>
    </location>
</feature>
<evidence type="ECO:0000256" key="1">
    <source>
        <dbReference type="PROSITE-ProRule" id="PRU00047"/>
    </source>
</evidence>
<feature type="domain" description="CCHC-type" evidence="3">
    <location>
        <begin position="234"/>
        <end position="249"/>
    </location>
</feature>
<protein>
    <recommendedName>
        <fullName evidence="3">CCHC-type domain-containing protein</fullName>
    </recommendedName>
</protein>
<feature type="compositionally biased region" description="Polar residues" evidence="2">
    <location>
        <begin position="514"/>
        <end position="535"/>
    </location>
</feature>
<keyword evidence="1" id="KW-0479">Metal-binding</keyword>
<keyword evidence="1" id="KW-0862">Zinc</keyword>
<reference evidence="4" key="1">
    <citation type="journal article" date="2020" name="Cell">
        <title>Large-Scale Comparative Analyses of Tick Genomes Elucidate Their Genetic Diversity and Vector Capacities.</title>
        <authorList>
            <consortium name="Tick Genome and Microbiome Consortium (TIGMIC)"/>
            <person name="Jia N."/>
            <person name="Wang J."/>
            <person name="Shi W."/>
            <person name="Du L."/>
            <person name="Sun Y."/>
            <person name="Zhan W."/>
            <person name="Jiang J.F."/>
            <person name="Wang Q."/>
            <person name="Zhang B."/>
            <person name="Ji P."/>
            <person name="Bell-Sakyi L."/>
            <person name="Cui X.M."/>
            <person name="Yuan T.T."/>
            <person name="Jiang B.G."/>
            <person name="Yang W.F."/>
            <person name="Lam T.T."/>
            <person name="Chang Q.C."/>
            <person name="Ding S.J."/>
            <person name="Wang X.J."/>
            <person name="Zhu J.G."/>
            <person name="Ruan X.D."/>
            <person name="Zhao L."/>
            <person name="Wei J.T."/>
            <person name="Ye R.Z."/>
            <person name="Que T.C."/>
            <person name="Du C.H."/>
            <person name="Zhou Y.H."/>
            <person name="Cheng J.X."/>
            <person name="Dai P.F."/>
            <person name="Guo W.B."/>
            <person name="Han X.H."/>
            <person name="Huang E.J."/>
            <person name="Li L.F."/>
            <person name="Wei W."/>
            <person name="Gao Y.C."/>
            <person name="Liu J.Z."/>
            <person name="Shao H.Z."/>
            <person name="Wang X."/>
            <person name="Wang C.C."/>
            <person name="Yang T.C."/>
            <person name="Huo Q.B."/>
            <person name="Li W."/>
            <person name="Chen H.Y."/>
            <person name="Chen S.E."/>
            <person name="Zhou L.G."/>
            <person name="Ni X.B."/>
            <person name="Tian J.H."/>
            <person name="Sheng Y."/>
            <person name="Liu T."/>
            <person name="Pan Y.S."/>
            <person name="Xia L.Y."/>
            <person name="Li J."/>
            <person name="Zhao F."/>
            <person name="Cao W.C."/>
        </authorList>
    </citation>
    <scope>NUCLEOTIDE SEQUENCE</scope>
    <source>
        <strain evidence="4">Rsan-2018</strain>
    </source>
</reference>
<feature type="region of interest" description="Disordered" evidence="2">
    <location>
        <begin position="301"/>
        <end position="390"/>
    </location>
</feature>
<sequence length="543" mass="59890">MGEDISAEELTEDAGWKTAGTRRSRTRHRAQDLPHDIDARTDMLGSGRQGTKPKNVKGKVIKAGRMPRLPKEDIKIVVRPQGGLDIVKVGAPAVTAAIFAAASMTGEESAEDTVCPNLHQNIVVVSTPKRANADRYARMRQIYIQGKLHEVNVYETAPDNTTKGVIRGIPIEDGPRALDENIVNPRNPLALAAKRIGNTSTVVIAFDGLKVPKLVRYGATLIPCTLYRKQIDICYQCGRLGHRMDVCPNPANRICRGCGLRNPNQEHQCSPKCDLCGGAHMTADKDCKARYKTPYVIRRRRWEHQSANNQLTQQDLPPTEMTKPRSKSRSRSRSRSCSRTRRSRAPTRSRSTTPAPVDKVSWADKVRGTAREGVGKAPTVPEQNQATNTGIVEELRKENAVMRDLLQKLMQEVRELRRERAAPEQSKPNEKHPVPASIPDAGAPAPKKRAMQPEAYAGGSESQVQVEIIDIKKMLRTMQSTIETLHATVLGLANRTTNLEGNMQMTMNHPVFTQHGNVTASSDAGPSSHQGQPGTLNPHHGQR</sequence>
<feature type="compositionally biased region" description="Basic and acidic residues" evidence="2">
    <location>
        <begin position="416"/>
        <end position="433"/>
    </location>
</feature>
<keyword evidence="5" id="KW-1185">Reference proteome</keyword>
<dbReference type="AlphaFoldDB" id="A0A9D4PGN7"/>
<feature type="compositionally biased region" description="Polar residues" evidence="2">
    <location>
        <begin position="305"/>
        <end position="316"/>
    </location>
</feature>
<feature type="region of interest" description="Disordered" evidence="2">
    <location>
        <begin position="1"/>
        <end position="31"/>
    </location>
</feature>
<dbReference type="VEuPathDB" id="VectorBase:RSAN_045648"/>
<gene>
    <name evidence="4" type="ORF">HPB52_011673</name>
</gene>
<accession>A0A9D4PGN7</accession>
<evidence type="ECO:0000256" key="2">
    <source>
        <dbReference type="SAM" id="MobiDB-lite"/>
    </source>
</evidence>
<feature type="region of interest" description="Disordered" evidence="2">
    <location>
        <begin position="514"/>
        <end position="543"/>
    </location>
</feature>
<feature type="region of interest" description="Disordered" evidence="2">
    <location>
        <begin position="416"/>
        <end position="460"/>
    </location>
</feature>
<dbReference type="Proteomes" id="UP000821837">
    <property type="component" value="Chromosome 8"/>
</dbReference>